<comment type="similarity">
    <text evidence="1 2">Belongs to the Iojap/RsfS family.</text>
</comment>
<keyword evidence="2" id="KW-0810">Translation regulation</keyword>
<dbReference type="NCBIfam" id="TIGR00090">
    <property type="entry name" value="rsfS_iojap_ybeB"/>
    <property type="match status" value="1"/>
</dbReference>
<dbReference type="InterPro" id="IPR004394">
    <property type="entry name" value="Iojap/RsfS/C7orf30"/>
</dbReference>
<reference evidence="3 4" key="1">
    <citation type="submission" date="2015-01" db="EMBL/GenBank/DDBJ databases">
        <title>Ahrensia donghaiensis sp. nov., a novel dimethylsulphoniopropionate-cleavage bacterium isolated from seawater and emended descriptions of the genus Ahrensia and Ahrensia kielensis.</title>
        <authorList>
            <person name="Liu J."/>
        </authorList>
    </citation>
    <scope>NUCLEOTIDE SEQUENCE [LARGE SCALE GENOMIC DNA]</scope>
    <source>
        <strain evidence="3 4">LZD062</strain>
    </source>
</reference>
<comment type="function">
    <text evidence="2">Functions as a ribosomal silencing factor. Interacts with ribosomal protein uL14 (rplN), blocking formation of intersubunit bridge B8. Prevents association of the 30S and 50S ribosomal subunits and the formation of functional ribosomes, thus repressing translation.</text>
</comment>
<protein>
    <recommendedName>
        <fullName evidence="2">Ribosomal silencing factor RsfS</fullName>
    </recommendedName>
</protein>
<evidence type="ECO:0000313" key="4">
    <source>
        <dbReference type="Proteomes" id="UP000038011"/>
    </source>
</evidence>
<evidence type="ECO:0000256" key="2">
    <source>
        <dbReference type="HAMAP-Rule" id="MF_01477"/>
    </source>
</evidence>
<dbReference type="Pfam" id="PF02410">
    <property type="entry name" value="RsfS"/>
    <property type="match status" value="1"/>
</dbReference>
<sequence>MRTANEKKVNQPSASELSGAATAQRIYDFVMDSLESSKAIDIIPIDIKGKSALADHMVVASGTSHRHVNAVADHLLRTLKEQGLGTSRVEGLSGADWVLVDAGDVIVHIFRPEVREFYQLEKIWAEDADTVH</sequence>
<dbReference type="GO" id="GO:0042256">
    <property type="term" value="P:cytosolic ribosome assembly"/>
    <property type="evidence" value="ECO:0007669"/>
    <property type="project" value="UniProtKB-UniRule"/>
</dbReference>
<keyword evidence="2" id="KW-0678">Repressor</keyword>
<accession>A0A0M9GLB4</accession>
<evidence type="ECO:0000313" key="3">
    <source>
        <dbReference type="EMBL" id="KPB00106.1"/>
    </source>
</evidence>
<dbReference type="GO" id="GO:0090071">
    <property type="term" value="P:negative regulation of ribosome biogenesis"/>
    <property type="evidence" value="ECO:0007669"/>
    <property type="project" value="UniProtKB-UniRule"/>
</dbReference>
<dbReference type="GO" id="GO:0005737">
    <property type="term" value="C:cytoplasm"/>
    <property type="evidence" value="ECO:0007669"/>
    <property type="project" value="UniProtKB-SubCell"/>
</dbReference>
<dbReference type="PANTHER" id="PTHR21043:SF0">
    <property type="entry name" value="MITOCHONDRIAL ASSEMBLY OF RIBOSOMAL LARGE SUBUNIT PROTEIN 1"/>
    <property type="match status" value="1"/>
</dbReference>
<dbReference type="OrthoDB" id="9793681at2"/>
<dbReference type="Proteomes" id="UP000038011">
    <property type="component" value="Unassembled WGS sequence"/>
</dbReference>
<keyword evidence="2" id="KW-0963">Cytoplasm</keyword>
<comment type="subcellular location">
    <subcellularLocation>
        <location evidence="2">Cytoplasm</location>
    </subcellularLocation>
</comment>
<dbReference type="AlphaFoldDB" id="A0A0M9GLB4"/>
<dbReference type="GO" id="GO:0043023">
    <property type="term" value="F:ribosomal large subunit binding"/>
    <property type="evidence" value="ECO:0007669"/>
    <property type="project" value="TreeGrafter"/>
</dbReference>
<dbReference type="EMBL" id="JXMU01000029">
    <property type="protein sequence ID" value="KPB00106.1"/>
    <property type="molecule type" value="Genomic_DNA"/>
</dbReference>
<dbReference type="PATRIC" id="fig|1514904.3.peg.2233"/>
<proteinExistence type="inferred from homology"/>
<organism evidence="3 4">
    <name type="scientific">Ahrensia marina</name>
    <dbReference type="NCBI Taxonomy" id="1514904"/>
    <lineage>
        <taxon>Bacteria</taxon>
        <taxon>Pseudomonadati</taxon>
        <taxon>Pseudomonadota</taxon>
        <taxon>Alphaproteobacteria</taxon>
        <taxon>Hyphomicrobiales</taxon>
        <taxon>Ahrensiaceae</taxon>
        <taxon>Ahrensia</taxon>
    </lineage>
</organism>
<comment type="caution">
    <text evidence="3">The sequence shown here is derived from an EMBL/GenBank/DDBJ whole genome shotgun (WGS) entry which is preliminary data.</text>
</comment>
<evidence type="ECO:0000256" key="1">
    <source>
        <dbReference type="ARBA" id="ARBA00010574"/>
    </source>
</evidence>
<dbReference type="Gene3D" id="3.30.460.10">
    <property type="entry name" value="Beta Polymerase, domain 2"/>
    <property type="match status" value="1"/>
</dbReference>
<dbReference type="InterPro" id="IPR043519">
    <property type="entry name" value="NT_sf"/>
</dbReference>
<dbReference type="HAMAP" id="MF_01477">
    <property type="entry name" value="Iojap_RsfS"/>
    <property type="match status" value="1"/>
</dbReference>
<dbReference type="STRING" id="1514904.SU32_15440"/>
<dbReference type="PANTHER" id="PTHR21043">
    <property type="entry name" value="IOJAP SUPERFAMILY ORTHOLOG"/>
    <property type="match status" value="1"/>
</dbReference>
<name>A0A0M9GLB4_9HYPH</name>
<comment type="subunit">
    <text evidence="2">Interacts with ribosomal protein uL14 (rplN).</text>
</comment>
<dbReference type="RefSeq" id="WP_144421171.1">
    <property type="nucleotide sequence ID" value="NZ_JXMU01000029.1"/>
</dbReference>
<dbReference type="SUPFAM" id="SSF81301">
    <property type="entry name" value="Nucleotidyltransferase"/>
    <property type="match status" value="1"/>
</dbReference>
<gene>
    <name evidence="2" type="primary">rsfS</name>
    <name evidence="3" type="ORF">SU32_15440</name>
</gene>
<dbReference type="GO" id="GO:0017148">
    <property type="term" value="P:negative regulation of translation"/>
    <property type="evidence" value="ECO:0007669"/>
    <property type="project" value="UniProtKB-UniRule"/>
</dbReference>
<keyword evidence="4" id="KW-1185">Reference proteome</keyword>